<reference evidence="2" key="4">
    <citation type="submission" date="2024-02" db="EMBL/GenBank/DDBJ databases">
        <title>Comparative genomics of Cryptococcus and Kwoniella reveals pathogenesis evolution and contrasting modes of karyotype evolution via chromosome fusion or intercentromeric recombination.</title>
        <authorList>
            <person name="Coelho M.A."/>
            <person name="David-Palma M."/>
            <person name="Shea T."/>
            <person name="Bowers K."/>
            <person name="McGinley-Smith S."/>
            <person name="Mohammad A.W."/>
            <person name="Gnirke A."/>
            <person name="Yurkov A.M."/>
            <person name="Nowrousian M."/>
            <person name="Sun S."/>
            <person name="Cuomo C.A."/>
            <person name="Heitman J."/>
        </authorList>
    </citation>
    <scope>NUCLEOTIDE SEQUENCE</scope>
    <source>
        <strain evidence="2">CBS 10118</strain>
    </source>
</reference>
<evidence type="ECO:0000313" key="3">
    <source>
        <dbReference type="Proteomes" id="UP000092730"/>
    </source>
</evidence>
<dbReference type="GeneID" id="30205791"/>
<reference evidence="2" key="2">
    <citation type="submission" date="2013-07" db="EMBL/GenBank/DDBJ databases">
        <authorList>
            <consortium name="The Broad Institute Genome Sequencing Platform"/>
            <person name="Cuomo C."/>
            <person name="Litvintseva A."/>
            <person name="Chen Y."/>
            <person name="Heitman J."/>
            <person name="Sun S."/>
            <person name="Springer D."/>
            <person name="Dromer F."/>
            <person name="Young S.K."/>
            <person name="Zeng Q."/>
            <person name="Gargeya S."/>
            <person name="Fitzgerald M."/>
            <person name="Abouelleil A."/>
            <person name="Alvarado L."/>
            <person name="Berlin A.M."/>
            <person name="Chapman S.B."/>
            <person name="Dewar J."/>
            <person name="Goldberg J."/>
            <person name="Griggs A."/>
            <person name="Gujja S."/>
            <person name="Hansen M."/>
            <person name="Howarth C."/>
            <person name="Imamovic A."/>
            <person name="Larimer J."/>
            <person name="McCowan C."/>
            <person name="Murphy C."/>
            <person name="Pearson M."/>
            <person name="Priest M."/>
            <person name="Roberts A."/>
            <person name="Saif S."/>
            <person name="Shea T."/>
            <person name="Sykes S."/>
            <person name="Wortman J."/>
            <person name="Nusbaum C."/>
            <person name="Birren B."/>
        </authorList>
    </citation>
    <scope>NUCLEOTIDE SEQUENCE</scope>
    <source>
        <strain evidence="2">CBS 10118</strain>
    </source>
</reference>
<evidence type="ECO:0000313" key="2">
    <source>
        <dbReference type="EMBL" id="WVW80713.1"/>
    </source>
</evidence>
<dbReference type="AlphaFoldDB" id="A0A1B9GFS5"/>
<keyword evidence="3" id="KW-1185">Reference proteome</keyword>
<dbReference type="EMBL" id="KI894018">
    <property type="protein sequence ID" value="OCF29879.1"/>
    <property type="molecule type" value="Genomic_DNA"/>
</dbReference>
<dbReference type="OrthoDB" id="2863306at2759"/>
<reference evidence="1" key="1">
    <citation type="submission" date="2013-07" db="EMBL/GenBank/DDBJ databases">
        <title>The Genome Sequence of Cryptococcus bestiolae CBS10118.</title>
        <authorList>
            <consortium name="The Broad Institute Genome Sequencing Platform"/>
            <person name="Cuomo C."/>
            <person name="Litvintseva A."/>
            <person name="Chen Y."/>
            <person name="Heitman J."/>
            <person name="Sun S."/>
            <person name="Springer D."/>
            <person name="Dromer F."/>
            <person name="Young S.K."/>
            <person name="Zeng Q."/>
            <person name="Gargeya S."/>
            <person name="Fitzgerald M."/>
            <person name="Abouelleil A."/>
            <person name="Alvarado L."/>
            <person name="Berlin A.M."/>
            <person name="Chapman S.B."/>
            <person name="Dewar J."/>
            <person name="Goldberg J."/>
            <person name="Griggs A."/>
            <person name="Gujja S."/>
            <person name="Hansen M."/>
            <person name="Howarth C."/>
            <person name="Imamovic A."/>
            <person name="Larimer J."/>
            <person name="McCowan C."/>
            <person name="Murphy C."/>
            <person name="Pearson M."/>
            <person name="Priest M."/>
            <person name="Roberts A."/>
            <person name="Saif S."/>
            <person name="Shea T."/>
            <person name="Sykes S."/>
            <person name="Wortman J."/>
            <person name="Nusbaum C."/>
            <person name="Birren B."/>
        </authorList>
    </citation>
    <scope>NUCLEOTIDE SEQUENCE [LARGE SCALE GENOMIC DNA]</scope>
    <source>
        <strain evidence="1">CBS 10118</strain>
    </source>
</reference>
<dbReference type="EMBL" id="CP144541">
    <property type="protein sequence ID" value="WVW80713.1"/>
    <property type="molecule type" value="Genomic_DNA"/>
</dbReference>
<dbReference type="Proteomes" id="UP000092730">
    <property type="component" value="Chromosome 1"/>
</dbReference>
<accession>A0A1B9GFS5</accession>
<name>A0A1B9GFS5_9TREE</name>
<gene>
    <name evidence="1" type="ORF">I302_01392</name>
    <name evidence="2" type="ORF">I302_102699</name>
</gene>
<reference evidence="1" key="3">
    <citation type="submission" date="2014-01" db="EMBL/GenBank/DDBJ databases">
        <title>Evolution of pathogenesis and genome organization in the Tremellales.</title>
        <authorList>
            <person name="Cuomo C."/>
            <person name="Litvintseva A."/>
            <person name="Heitman J."/>
            <person name="Chen Y."/>
            <person name="Sun S."/>
            <person name="Springer D."/>
            <person name="Dromer F."/>
            <person name="Young S."/>
            <person name="Zeng Q."/>
            <person name="Chapman S."/>
            <person name="Gujja S."/>
            <person name="Saif S."/>
            <person name="Birren B."/>
        </authorList>
    </citation>
    <scope>NUCLEOTIDE SEQUENCE</scope>
    <source>
        <strain evidence="1">CBS 10118</strain>
    </source>
</reference>
<proteinExistence type="predicted"/>
<protein>
    <submittedName>
        <fullName evidence="1">Uncharacterized protein</fullName>
    </submittedName>
</protein>
<dbReference type="KEGG" id="kbi:30205791"/>
<dbReference type="RefSeq" id="XP_019050949.1">
    <property type="nucleotide sequence ID" value="XM_019188071.1"/>
</dbReference>
<dbReference type="STRING" id="1296100.A0A1B9GFS5"/>
<evidence type="ECO:0000313" key="1">
    <source>
        <dbReference type="EMBL" id="OCF29879.1"/>
    </source>
</evidence>
<organism evidence="1">
    <name type="scientific">Kwoniella bestiolae CBS 10118</name>
    <dbReference type="NCBI Taxonomy" id="1296100"/>
    <lineage>
        <taxon>Eukaryota</taxon>
        <taxon>Fungi</taxon>
        <taxon>Dikarya</taxon>
        <taxon>Basidiomycota</taxon>
        <taxon>Agaricomycotina</taxon>
        <taxon>Tremellomycetes</taxon>
        <taxon>Tremellales</taxon>
        <taxon>Cryptococcaceae</taxon>
        <taxon>Kwoniella</taxon>
    </lineage>
</organism>
<sequence>MRSASATLAASVSADNFANFFADDNCNEGGSIGFELSNPGCFAQSGRHSVYIPNNGIPWTAYYCLVISNESDECNCQSEGYEFQADGFCHVLSGDAKSYRFISGGCDENNC</sequence>
<dbReference type="VEuPathDB" id="FungiDB:I302_01392"/>